<dbReference type="EC" id="2.7.4.6" evidence="11"/>
<evidence type="ECO:0000256" key="7">
    <source>
        <dbReference type="ARBA" id="ARBA00022777"/>
    </source>
</evidence>
<dbReference type="GO" id="GO:0006183">
    <property type="term" value="P:GTP biosynthetic process"/>
    <property type="evidence" value="ECO:0007669"/>
    <property type="project" value="InterPro"/>
</dbReference>
<dbReference type="SUPFAM" id="SSF54919">
    <property type="entry name" value="Nucleoside diphosphate kinase, NDK"/>
    <property type="match status" value="1"/>
</dbReference>
<dbReference type="Gene3D" id="3.30.70.141">
    <property type="entry name" value="Nucleoside diphosphate kinase-like domain"/>
    <property type="match status" value="1"/>
</dbReference>
<feature type="binding site" evidence="9">
    <location>
        <position position="13"/>
    </location>
    <ligand>
        <name>ATP</name>
        <dbReference type="ChEBI" id="CHEBI:30616"/>
    </ligand>
</feature>
<dbReference type="InterPro" id="IPR036850">
    <property type="entry name" value="NDK-like_dom_sf"/>
</dbReference>
<reference evidence="13" key="1">
    <citation type="submission" date="2012-05" db="EMBL/GenBank/DDBJ databases">
        <authorList>
            <person name="Krishnakumar V."/>
            <person name="Cheung F."/>
            <person name="Xiao Y."/>
            <person name="Chan A."/>
            <person name="Moskal W.A."/>
            <person name="Town C.D."/>
        </authorList>
    </citation>
    <scope>NUCLEOTIDE SEQUENCE</scope>
</reference>
<evidence type="ECO:0000313" key="13">
    <source>
        <dbReference type="EMBL" id="AFK46251.1"/>
    </source>
</evidence>
<evidence type="ECO:0000256" key="6">
    <source>
        <dbReference type="ARBA" id="ARBA00022741"/>
    </source>
</evidence>
<dbReference type="NCBIfam" id="NF001908">
    <property type="entry name" value="PRK00668.1"/>
    <property type="match status" value="1"/>
</dbReference>
<dbReference type="InterPro" id="IPR034907">
    <property type="entry name" value="NDK-like_dom"/>
</dbReference>
<comment type="similarity">
    <text evidence="4 9 10">Belongs to the NDK family.</text>
</comment>
<dbReference type="Pfam" id="PF00334">
    <property type="entry name" value="NDK"/>
    <property type="match status" value="1"/>
</dbReference>
<keyword evidence="7 11" id="KW-0418">Kinase</keyword>
<feature type="binding site" evidence="9">
    <location>
        <position position="106"/>
    </location>
    <ligand>
        <name>ATP</name>
        <dbReference type="ChEBI" id="CHEBI:30616"/>
    </ligand>
</feature>
<comment type="catalytic activity">
    <reaction evidence="1 11">
        <text>a 2'-deoxyribonucleoside 5'-diphosphate + ATP = a 2'-deoxyribonucleoside 5'-triphosphate + ADP</text>
        <dbReference type="Rhea" id="RHEA:44640"/>
        <dbReference type="ChEBI" id="CHEBI:30616"/>
        <dbReference type="ChEBI" id="CHEBI:61560"/>
        <dbReference type="ChEBI" id="CHEBI:73316"/>
        <dbReference type="ChEBI" id="CHEBI:456216"/>
        <dbReference type="EC" id="2.7.4.6"/>
    </reaction>
</comment>
<proteinExistence type="evidence at transcript level"/>
<evidence type="ECO:0000256" key="3">
    <source>
        <dbReference type="ARBA" id="ARBA00001946"/>
    </source>
</evidence>
<dbReference type="InterPro" id="IPR001564">
    <property type="entry name" value="Nucleoside_diP_kinase"/>
</dbReference>
<feature type="binding site" evidence="9">
    <location>
        <position position="116"/>
    </location>
    <ligand>
        <name>ATP</name>
        <dbReference type="ChEBI" id="CHEBI:30616"/>
    </ligand>
</feature>
<evidence type="ECO:0000256" key="9">
    <source>
        <dbReference type="PROSITE-ProRule" id="PRU00706"/>
    </source>
</evidence>
<dbReference type="GO" id="GO:0006228">
    <property type="term" value="P:UTP biosynthetic process"/>
    <property type="evidence" value="ECO:0007669"/>
    <property type="project" value="InterPro"/>
</dbReference>
<dbReference type="GO" id="GO:0005524">
    <property type="term" value="F:ATP binding"/>
    <property type="evidence" value="ECO:0007669"/>
    <property type="project" value="UniProtKB-KW"/>
</dbReference>
<dbReference type="FunFam" id="3.30.70.141:FF:000002">
    <property type="entry name" value="Nucleoside diphosphate kinase"/>
    <property type="match status" value="1"/>
</dbReference>
<dbReference type="GO" id="GO:0042542">
    <property type="term" value="P:response to hydrogen peroxide"/>
    <property type="evidence" value="ECO:0007669"/>
    <property type="project" value="UniProtKB-ARBA"/>
</dbReference>
<name>I3T159_LOTJA</name>
<feature type="active site" description="Pros-phosphohistidine intermediate" evidence="9">
    <location>
        <position position="119"/>
    </location>
</feature>
<comment type="cofactor">
    <cofactor evidence="3">
        <name>Mg(2+)</name>
        <dbReference type="ChEBI" id="CHEBI:18420"/>
    </cofactor>
</comment>
<feature type="binding site" evidence="9">
    <location>
        <position position="61"/>
    </location>
    <ligand>
        <name>ATP</name>
        <dbReference type="ChEBI" id="CHEBI:30616"/>
    </ligand>
</feature>
<keyword evidence="8 11" id="KW-0067">ATP-binding</keyword>
<dbReference type="SMART" id="SM00562">
    <property type="entry name" value="NDK"/>
    <property type="match status" value="1"/>
</dbReference>
<evidence type="ECO:0000256" key="10">
    <source>
        <dbReference type="RuleBase" id="RU004011"/>
    </source>
</evidence>
<feature type="binding site" evidence="9">
    <location>
        <position position="95"/>
    </location>
    <ligand>
        <name>ATP</name>
        <dbReference type="ChEBI" id="CHEBI:30616"/>
    </ligand>
</feature>
<dbReference type="GO" id="GO:0006241">
    <property type="term" value="P:CTP biosynthetic process"/>
    <property type="evidence" value="ECO:0007669"/>
    <property type="project" value="InterPro"/>
</dbReference>
<dbReference type="PRINTS" id="PR01243">
    <property type="entry name" value="NUCDPKINASE"/>
</dbReference>
<feature type="binding site" evidence="9">
    <location>
        <position position="89"/>
    </location>
    <ligand>
        <name>ATP</name>
        <dbReference type="ChEBI" id="CHEBI:30616"/>
    </ligand>
</feature>
<evidence type="ECO:0000256" key="4">
    <source>
        <dbReference type="ARBA" id="ARBA00008142"/>
    </source>
</evidence>
<dbReference type="PANTHER" id="PTHR11349">
    <property type="entry name" value="NUCLEOSIDE DIPHOSPHATE KINASE"/>
    <property type="match status" value="1"/>
</dbReference>
<dbReference type="EMBL" id="BT146457">
    <property type="protein sequence ID" value="AFK46251.1"/>
    <property type="molecule type" value="mRNA"/>
</dbReference>
<evidence type="ECO:0000256" key="1">
    <source>
        <dbReference type="ARBA" id="ARBA00000082"/>
    </source>
</evidence>
<keyword evidence="6 11" id="KW-0547">Nucleotide-binding</keyword>
<dbReference type="HAMAP" id="MF_00451">
    <property type="entry name" value="NDP_kinase"/>
    <property type="match status" value="1"/>
</dbReference>
<evidence type="ECO:0000256" key="8">
    <source>
        <dbReference type="ARBA" id="ARBA00022840"/>
    </source>
</evidence>
<evidence type="ECO:0000256" key="5">
    <source>
        <dbReference type="ARBA" id="ARBA00022679"/>
    </source>
</evidence>
<dbReference type="GO" id="GO:0004550">
    <property type="term" value="F:nucleoside diphosphate kinase activity"/>
    <property type="evidence" value="ECO:0007669"/>
    <property type="project" value="UniProtKB-EC"/>
</dbReference>
<evidence type="ECO:0000256" key="2">
    <source>
        <dbReference type="ARBA" id="ARBA00000937"/>
    </source>
</evidence>
<dbReference type="PROSITE" id="PS00469">
    <property type="entry name" value="NDPK"/>
    <property type="match status" value="1"/>
</dbReference>
<sequence>MAGNSERTFIMVKPDGVQRGIVGDILRRFEQRGYKLVGLKLLQAPRALLESHYEEHKGKKFYEPLLSYIGSGPVVAMVWEGLNVISVGRKMLGATDPAKSEPGTIRGDYAIVTGRNIVHGSDSEKAAQREIDLWFRAEELANWSLTVNPWIYE</sequence>
<dbReference type="AlphaFoldDB" id="I3T159"/>
<accession>I3T159</accession>
<dbReference type="CDD" id="cd04413">
    <property type="entry name" value="NDPk_I"/>
    <property type="match status" value="1"/>
</dbReference>
<dbReference type="InterPro" id="IPR023005">
    <property type="entry name" value="Nucleoside_diP_kinase_AS"/>
</dbReference>
<comment type="catalytic activity">
    <reaction evidence="2">
        <text>a ribonucleoside 5'-diphosphate + ATP = a ribonucleoside 5'-triphosphate + ADP</text>
        <dbReference type="Rhea" id="RHEA:18113"/>
        <dbReference type="ChEBI" id="CHEBI:30616"/>
        <dbReference type="ChEBI" id="CHEBI:57930"/>
        <dbReference type="ChEBI" id="CHEBI:61557"/>
        <dbReference type="ChEBI" id="CHEBI:456216"/>
        <dbReference type="EC" id="2.7.4.6"/>
    </reaction>
</comment>
<evidence type="ECO:0000259" key="12">
    <source>
        <dbReference type="SMART" id="SM00562"/>
    </source>
</evidence>
<feature type="domain" description="Nucleoside diphosphate kinase-like" evidence="12">
    <location>
        <begin position="5"/>
        <end position="142"/>
    </location>
</feature>
<keyword evidence="5 11" id="KW-0808">Transferase</keyword>
<evidence type="ECO:0000256" key="11">
    <source>
        <dbReference type="RuleBase" id="RU004013"/>
    </source>
</evidence>
<dbReference type="PROSITE" id="PS51374">
    <property type="entry name" value="NDPK_LIKE"/>
    <property type="match status" value="1"/>
</dbReference>
<organism evidence="13">
    <name type="scientific">Lotus japonicus</name>
    <name type="common">Lotus corniculatus var. japonicus</name>
    <dbReference type="NCBI Taxonomy" id="34305"/>
    <lineage>
        <taxon>Eukaryota</taxon>
        <taxon>Viridiplantae</taxon>
        <taxon>Streptophyta</taxon>
        <taxon>Embryophyta</taxon>
        <taxon>Tracheophyta</taxon>
        <taxon>Spermatophyta</taxon>
        <taxon>Magnoliopsida</taxon>
        <taxon>eudicotyledons</taxon>
        <taxon>Gunneridae</taxon>
        <taxon>Pentapetalae</taxon>
        <taxon>rosids</taxon>
        <taxon>fabids</taxon>
        <taxon>Fabales</taxon>
        <taxon>Fabaceae</taxon>
        <taxon>Papilionoideae</taxon>
        <taxon>50 kb inversion clade</taxon>
        <taxon>NPAAA clade</taxon>
        <taxon>Hologalegina</taxon>
        <taxon>robinioid clade</taxon>
        <taxon>Loteae</taxon>
        <taxon>Lotus</taxon>
    </lineage>
</organism>
<protein>
    <recommendedName>
        <fullName evidence="11">Nucleoside diphosphate kinase</fullName>
        <ecNumber evidence="11">2.7.4.6</ecNumber>
    </recommendedName>
</protein>